<reference evidence="2" key="2">
    <citation type="submission" date="2015-01" db="EMBL/GenBank/DDBJ databases">
        <title>Evolutionary Origins and Diversification of the Mycorrhizal Mutualists.</title>
        <authorList>
            <consortium name="DOE Joint Genome Institute"/>
            <consortium name="Mycorrhizal Genomics Consortium"/>
            <person name="Kohler A."/>
            <person name="Kuo A."/>
            <person name="Nagy L.G."/>
            <person name="Floudas D."/>
            <person name="Copeland A."/>
            <person name="Barry K.W."/>
            <person name="Cichocki N."/>
            <person name="Veneault-Fourrey C."/>
            <person name="LaButti K."/>
            <person name="Lindquist E.A."/>
            <person name="Lipzen A."/>
            <person name="Lundell T."/>
            <person name="Morin E."/>
            <person name="Murat C."/>
            <person name="Riley R."/>
            <person name="Ohm R."/>
            <person name="Sun H."/>
            <person name="Tunlid A."/>
            <person name="Henrissat B."/>
            <person name="Grigoriev I.V."/>
            <person name="Hibbett D.S."/>
            <person name="Martin F."/>
        </authorList>
    </citation>
    <scope>NUCLEOTIDE SEQUENCE [LARGE SCALE GENOMIC DNA]</scope>
    <source>
        <strain evidence="2">Foug A</strain>
    </source>
</reference>
<name>A0A0C3D958_9AGAM</name>
<dbReference type="InParanoid" id="A0A0C3D958"/>
<accession>A0A0C3D958</accession>
<organism evidence="1 2">
    <name type="scientific">Scleroderma citrinum Foug A</name>
    <dbReference type="NCBI Taxonomy" id="1036808"/>
    <lineage>
        <taxon>Eukaryota</taxon>
        <taxon>Fungi</taxon>
        <taxon>Dikarya</taxon>
        <taxon>Basidiomycota</taxon>
        <taxon>Agaricomycotina</taxon>
        <taxon>Agaricomycetes</taxon>
        <taxon>Agaricomycetidae</taxon>
        <taxon>Boletales</taxon>
        <taxon>Sclerodermatineae</taxon>
        <taxon>Sclerodermataceae</taxon>
        <taxon>Scleroderma</taxon>
    </lineage>
</organism>
<protein>
    <submittedName>
        <fullName evidence="1">Uncharacterized protein</fullName>
    </submittedName>
</protein>
<evidence type="ECO:0000313" key="1">
    <source>
        <dbReference type="EMBL" id="KIM52616.1"/>
    </source>
</evidence>
<proteinExistence type="predicted"/>
<dbReference type="EMBL" id="KN822205">
    <property type="protein sequence ID" value="KIM52616.1"/>
    <property type="molecule type" value="Genomic_DNA"/>
</dbReference>
<dbReference type="Proteomes" id="UP000053989">
    <property type="component" value="Unassembled WGS sequence"/>
</dbReference>
<sequence length="160" mass="18085">MISTFIPVSVLMHHIYQIQDIAALIMSQYAYRIYNTQPFSSQLGDASMMLTYCDPASAPHNSANTYNDPLSSQPLPIDGQYHLPPPPPPPATTYACRLALGCTSPLEATTTSVRRHLRMHGYTYKDRQRAPCPWAGCSQEMRWTNVARHVIEIHLEVRVR</sequence>
<gene>
    <name evidence="1" type="ORF">SCLCIDRAFT_546353</name>
</gene>
<dbReference type="STRING" id="1036808.A0A0C3D958"/>
<evidence type="ECO:0000313" key="2">
    <source>
        <dbReference type="Proteomes" id="UP000053989"/>
    </source>
</evidence>
<dbReference type="OrthoDB" id="3437960at2759"/>
<reference evidence="1 2" key="1">
    <citation type="submission" date="2014-04" db="EMBL/GenBank/DDBJ databases">
        <authorList>
            <consortium name="DOE Joint Genome Institute"/>
            <person name="Kuo A."/>
            <person name="Kohler A."/>
            <person name="Nagy L.G."/>
            <person name="Floudas D."/>
            <person name="Copeland A."/>
            <person name="Barry K.W."/>
            <person name="Cichocki N."/>
            <person name="Veneault-Fourrey C."/>
            <person name="LaButti K."/>
            <person name="Lindquist E.A."/>
            <person name="Lipzen A."/>
            <person name="Lundell T."/>
            <person name="Morin E."/>
            <person name="Murat C."/>
            <person name="Sun H."/>
            <person name="Tunlid A."/>
            <person name="Henrissat B."/>
            <person name="Grigoriev I.V."/>
            <person name="Hibbett D.S."/>
            <person name="Martin F."/>
            <person name="Nordberg H.P."/>
            <person name="Cantor M.N."/>
            <person name="Hua S.X."/>
        </authorList>
    </citation>
    <scope>NUCLEOTIDE SEQUENCE [LARGE SCALE GENOMIC DNA]</scope>
    <source>
        <strain evidence="1 2">Foug A</strain>
    </source>
</reference>
<keyword evidence="2" id="KW-1185">Reference proteome</keyword>
<dbReference type="HOGENOM" id="CLU_116860_0_0_1"/>
<dbReference type="AlphaFoldDB" id="A0A0C3D958"/>